<evidence type="ECO:0000259" key="5">
    <source>
        <dbReference type="SMART" id="SM00563"/>
    </source>
</evidence>
<evidence type="ECO:0000256" key="1">
    <source>
        <dbReference type="ARBA" id="ARBA00005189"/>
    </source>
</evidence>
<keyword evidence="7" id="KW-1185">Reference proteome</keyword>
<keyword evidence="4" id="KW-0812">Transmembrane</keyword>
<proteinExistence type="predicted"/>
<sequence length="240" mass="26401">MIARVRTWAFNAAFFGGSVPIVLMAPVMALFGTAALRWWVVFWTRYHRFCARWVQGVRVVVSGEIPTTPALYAGKHQAMFETFEMVALLDAPVIVLKKELADIPVWGWAARRYGMIVVDREGSSGALRQMMRDAEAAAASGRSVVIFPEGTRVVPGAMPELKPGFVGLYRALKMPLVPVAIDSGHVWPKHGPKRPGIIRFAFQPAIAPGLNRREVEPLVHAAINVLEVGAAHSNNLVRLE</sequence>
<evidence type="ECO:0000313" key="7">
    <source>
        <dbReference type="Proteomes" id="UP001055580"/>
    </source>
</evidence>
<evidence type="ECO:0000256" key="2">
    <source>
        <dbReference type="ARBA" id="ARBA00022679"/>
    </source>
</evidence>
<feature type="transmembrane region" description="Helical" evidence="4">
    <location>
        <begin position="12"/>
        <end position="40"/>
    </location>
</feature>
<dbReference type="Pfam" id="PF01553">
    <property type="entry name" value="Acyltransferase"/>
    <property type="match status" value="1"/>
</dbReference>
<dbReference type="SUPFAM" id="SSF69593">
    <property type="entry name" value="Glycerol-3-phosphate (1)-acyltransferase"/>
    <property type="match status" value="1"/>
</dbReference>
<accession>A0ABY4TS41</accession>
<name>A0ABY4TS41_9SPHN</name>
<keyword evidence="3 6" id="KW-0012">Acyltransferase</keyword>
<evidence type="ECO:0000256" key="4">
    <source>
        <dbReference type="SAM" id="Phobius"/>
    </source>
</evidence>
<evidence type="ECO:0000256" key="3">
    <source>
        <dbReference type="ARBA" id="ARBA00023315"/>
    </source>
</evidence>
<keyword evidence="4" id="KW-0472">Membrane</keyword>
<organism evidence="6 7">
    <name type="scientific">Sphingomonas donggukensis</name>
    <dbReference type="NCBI Taxonomy" id="2949093"/>
    <lineage>
        <taxon>Bacteria</taxon>
        <taxon>Pseudomonadati</taxon>
        <taxon>Pseudomonadota</taxon>
        <taxon>Alphaproteobacteria</taxon>
        <taxon>Sphingomonadales</taxon>
        <taxon>Sphingomonadaceae</taxon>
        <taxon>Sphingomonas</taxon>
    </lineage>
</organism>
<evidence type="ECO:0000313" key="6">
    <source>
        <dbReference type="EMBL" id="URW75200.1"/>
    </source>
</evidence>
<dbReference type="SMART" id="SM00563">
    <property type="entry name" value="PlsC"/>
    <property type="match status" value="1"/>
</dbReference>
<dbReference type="CDD" id="cd07989">
    <property type="entry name" value="LPLAT_AGPAT-like"/>
    <property type="match status" value="1"/>
</dbReference>
<dbReference type="PANTHER" id="PTHR10434:SF40">
    <property type="entry name" value="1-ACYL-SN-GLYCEROL-3-PHOSPHATE ACYLTRANSFERASE"/>
    <property type="match status" value="1"/>
</dbReference>
<dbReference type="InterPro" id="IPR002123">
    <property type="entry name" value="Plipid/glycerol_acylTrfase"/>
</dbReference>
<reference evidence="6" key="1">
    <citation type="submission" date="2022-05" db="EMBL/GenBank/DDBJ databases">
        <title>Sphingomonas sp. strain RMG20 Genome sequencing and assembly.</title>
        <authorList>
            <person name="Kim I."/>
        </authorList>
    </citation>
    <scope>NUCLEOTIDE SEQUENCE</scope>
    <source>
        <strain evidence="6">RMG20</strain>
    </source>
</reference>
<dbReference type="EMBL" id="CP098401">
    <property type="protein sequence ID" value="URW75200.1"/>
    <property type="molecule type" value="Genomic_DNA"/>
</dbReference>
<protein>
    <submittedName>
        <fullName evidence="6">1-acyl-sn-glycerol-3-phosphate acyltransferase</fullName>
    </submittedName>
</protein>
<dbReference type="GO" id="GO:0016746">
    <property type="term" value="F:acyltransferase activity"/>
    <property type="evidence" value="ECO:0007669"/>
    <property type="project" value="UniProtKB-KW"/>
</dbReference>
<comment type="pathway">
    <text evidence="1">Lipid metabolism.</text>
</comment>
<feature type="domain" description="Phospholipid/glycerol acyltransferase" evidence="5">
    <location>
        <begin position="70"/>
        <end position="184"/>
    </location>
</feature>
<dbReference type="RefSeq" id="WP_250750995.1">
    <property type="nucleotide sequence ID" value="NZ_CP098401.1"/>
</dbReference>
<keyword evidence="4" id="KW-1133">Transmembrane helix</keyword>
<dbReference type="Proteomes" id="UP001055580">
    <property type="component" value="Chromosome"/>
</dbReference>
<gene>
    <name evidence="6" type="ORF">M9980_11700</name>
</gene>
<keyword evidence="2" id="KW-0808">Transferase</keyword>
<dbReference type="PANTHER" id="PTHR10434">
    <property type="entry name" value="1-ACYL-SN-GLYCEROL-3-PHOSPHATE ACYLTRANSFERASE"/>
    <property type="match status" value="1"/>
</dbReference>